<dbReference type="PANTHER" id="PTHR43166:SF9">
    <property type="entry name" value="GLUTAMATE_ASPARTATE IMPORT ATP-BINDING PROTEIN GLTL"/>
    <property type="match status" value="1"/>
</dbReference>
<keyword evidence="6 10" id="KW-0067">ATP-binding</keyword>
<keyword evidence="3" id="KW-0813">Transport</keyword>
<evidence type="ECO:0000313" key="10">
    <source>
        <dbReference type="EMBL" id="SIS36748.1"/>
    </source>
</evidence>
<dbReference type="InterPro" id="IPR017871">
    <property type="entry name" value="ABC_transporter-like_CS"/>
</dbReference>
<evidence type="ECO:0000256" key="4">
    <source>
        <dbReference type="ARBA" id="ARBA00022475"/>
    </source>
</evidence>
<evidence type="ECO:0000256" key="2">
    <source>
        <dbReference type="ARBA" id="ARBA00005417"/>
    </source>
</evidence>
<evidence type="ECO:0000256" key="8">
    <source>
        <dbReference type="ARBA" id="ARBA00023136"/>
    </source>
</evidence>
<dbReference type="SMART" id="SM00382">
    <property type="entry name" value="AAA"/>
    <property type="match status" value="1"/>
</dbReference>
<name>A0A1N7II69_9PROT</name>
<keyword evidence="4" id="KW-1003">Cell membrane</keyword>
<comment type="subcellular location">
    <subcellularLocation>
        <location evidence="1">Cell membrane</location>
        <topology evidence="1">Peripheral membrane protein</topology>
    </subcellularLocation>
</comment>
<dbReference type="GO" id="GO:0005524">
    <property type="term" value="F:ATP binding"/>
    <property type="evidence" value="ECO:0007669"/>
    <property type="project" value="UniProtKB-KW"/>
</dbReference>
<dbReference type="PANTHER" id="PTHR43166">
    <property type="entry name" value="AMINO ACID IMPORT ATP-BINDING PROTEIN"/>
    <property type="match status" value="1"/>
</dbReference>
<organism evidence="10 11">
    <name type="scientific">Insolitispirillum peregrinum</name>
    <dbReference type="NCBI Taxonomy" id="80876"/>
    <lineage>
        <taxon>Bacteria</taxon>
        <taxon>Pseudomonadati</taxon>
        <taxon>Pseudomonadota</taxon>
        <taxon>Alphaproteobacteria</taxon>
        <taxon>Rhodospirillales</taxon>
        <taxon>Novispirillaceae</taxon>
        <taxon>Insolitispirillum</taxon>
    </lineage>
</organism>
<dbReference type="SUPFAM" id="SSF52540">
    <property type="entry name" value="P-loop containing nucleoside triphosphate hydrolases"/>
    <property type="match status" value="1"/>
</dbReference>
<keyword evidence="8" id="KW-0472">Membrane</keyword>
<evidence type="ECO:0000256" key="1">
    <source>
        <dbReference type="ARBA" id="ARBA00004202"/>
    </source>
</evidence>
<evidence type="ECO:0000313" key="11">
    <source>
        <dbReference type="Proteomes" id="UP000185678"/>
    </source>
</evidence>
<reference evidence="10 11" key="1">
    <citation type="submission" date="2017-01" db="EMBL/GenBank/DDBJ databases">
        <authorList>
            <person name="Mah S.A."/>
            <person name="Swanson W.J."/>
            <person name="Moy G.W."/>
            <person name="Vacquier V.D."/>
        </authorList>
    </citation>
    <scope>NUCLEOTIDE SEQUENCE [LARGE SCALE GENOMIC DNA]</scope>
    <source>
        <strain evidence="10 11">DSM 11589</strain>
    </source>
</reference>
<dbReference type="InterPro" id="IPR050086">
    <property type="entry name" value="MetN_ABC_transporter-like"/>
</dbReference>
<dbReference type="GO" id="GO:0016887">
    <property type="term" value="F:ATP hydrolysis activity"/>
    <property type="evidence" value="ECO:0007669"/>
    <property type="project" value="InterPro"/>
</dbReference>
<keyword evidence="11" id="KW-1185">Reference proteome</keyword>
<dbReference type="InterPro" id="IPR003593">
    <property type="entry name" value="AAA+_ATPase"/>
</dbReference>
<dbReference type="Pfam" id="PF00005">
    <property type="entry name" value="ABC_tran"/>
    <property type="match status" value="1"/>
</dbReference>
<evidence type="ECO:0000259" key="9">
    <source>
        <dbReference type="PROSITE" id="PS50893"/>
    </source>
</evidence>
<dbReference type="Proteomes" id="UP000185678">
    <property type="component" value="Unassembled WGS sequence"/>
</dbReference>
<dbReference type="PIRSF" id="PIRSF039085">
    <property type="entry name" value="ABC_ATPase_HisP"/>
    <property type="match status" value="1"/>
</dbReference>
<evidence type="ECO:0000256" key="7">
    <source>
        <dbReference type="ARBA" id="ARBA00022970"/>
    </source>
</evidence>
<dbReference type="InterPro" id="IPR030679">
    <property type="entry name" value="ABC_ATPase_HisP-typ"/>
</dbReference>
<dbReference type="AlphaFoldDB" id="A0A1N7II69"/>
<dbReference type="FunFam" id="3.40.50.300:FF:000020">
    <property type="entry name" value="Amino acid ABC transporter ATP-binding component"/>
    <property type="match status" value="1"/>
</dbReference>
<protein>
    <submittedName>
        <fullName evidence="10">Amino acid ABC transporter ATP-binding protein, PAAT family</fullName>
    </submittedName>
</protein>
<dbReference type="GO" id="GO:0015424">
    <property type="term" value="F:ABC-type amino acid transporter activity"/>
    <property type="evidence" value="ECO:0007669"/>
    <property type="project" value="InterPro"/>
</dbReference>
<dbReference type="InterPro" id="IPR003439">
    <property type="entry name" value="ABC_transporter-like_ATP-bd"/>
</dbReference>
<feature type="domain" description="ABC transporter" evidence="9">
    <location>
        <begin position="2"/>
        <end position="236"/>
    </location>
</feature>
<dbReference type="CDD" id="cd03262">
    <property type="entry name" value="ABC_HisP_GlnQ"/>
    <property type="match status" value="1"/>
</dbReference>
<dbReference type="GO" id="GO:0005886">
    <property type="term" value="C:plasma membrane"/>
    <property type="evidence" value="ECO:0007669"/>
    <property type="project" value="UniProtKB-SubCell"/>
</dbReference>
<keyword evidence="5" id="KW-0547">Nucleotide-binding</keyword>
<dbReference type="PROSITE" id="PS50893">
    <property type="entry name" value="ABC_TRANSPORTER_2"/>
    <property type="match status" value="1"/>
</dbReference>
<gene>
    <name evidence="10" type="ORF">SAMN05421779_101107</name>
</gene>
<evidence type="ECO:0000256" key="6">
    <source>
        <dbReference type="ARBA" id="ARBA00022840"/>
    </source>
</evidence>
<comment type="similarity">
    <text evidence="2">Belongs to the ABC transporter superfamily.</text>
</comment>
<evidence type="ECO:0000256" key="5">
    <source>
        <dbReference type="ARBA" id="ARBA00022741"/>
    </source>
</evidence>
<dbReference type="STRING" id="80876.SAMN05421779_101107"/>
<dbReference type="OrthoDB" id="9802264at2"/>
<keyword evidence="7" id="KW-0029">Amino-acid transport</keyword>
<sequence>MIEIQSLHKSFGPLEVLKGIDLTVNKGEVVTIIGGSGSGKSTLLTCINGLEPIASGKVIVDGIEVHAKSTNLNTLRQKIGIVFQQWNAFPHLTVLENVTLAPRKVLGLSKAEAEAIGEKQLSHVGLGAKLSTYPTMLSGGQQQRMAIARALAMSPDYMLFDEVTSALDPQLVGEVLETLKMLAEEGMTMICVTHEMAFARDVSHRVAYFHRGVMAEIGAPEQIFGDPQHEETRKFLASVR</sequence>
<dbReference type="RefSeq" id="WP_076398002.1">
    <property type="nucleotide sequence ID" value="NZ_FTOA01000001.1"/>
</dbReference>
<dbReference type="Gene3D" id="3.40.50.300">
    <property type="entry name" value="P-loop containing nucleotide triphosphate hydrolases"/>
    <property type="match status" value="1"/>
</dbReference>
<dbReference type="PROSITE" id="PS00211">
    <property type="entry name" value="ABC_TRANSPORTER_1"/>
    <property type="match status" value="1"/>
</dbReference>
<accession>A0A1N7II69</accession>
<dbReference type="EMBL" id="FTOA01000001">
    <property type="protein sequence ID" value="SIS36748.1"/>
    <property type="molecule type" value="Genomic_DNA"/>
</dbReference>
<proteinExistence type="inferred from homology"/>
<dbReference type="InterPro" id="IPR027417">
    <property type="entry name" value="P-loop_NTPase"/>
</dbReference>
<evidence type="ECO:0000256" key="3">
    <source>
        <dbReference type="ARBA" id="ARBA00022448"/>
    </source>
</evidence>